<dbReference type="InParanoid" id="F0VR15"/>
<reference evidence="3" key="4">
    <citation type="journal article" date="2015" name="PLoS ONE">
        <title>Comprehensive Evaluation of Toxoplasma gondii VEG and Neospora caninum LIV Genomes with Tachyzoite Stage Transcriptome and Proteome Defines Novel Transcript Features.</title>
        <authorList>
            <person name="Ramaprasad A."/>
            <person name="Mourier T."/>
            <person name="Naeem R."/>
            <person name="Malas T.B."/>
            <person name="Moussa E."/>
            <person name="Panigrahi A."/>
            <person name="Vermont S.J."/>
            <person name="Otto T.D."/>
            <person name="Wastling J."/>
            <person name="Pain A."/>
        </authorList>
    </citation>
    <scope>NUCLEOTIDE SEQUENCE</scope>
    <source>
        <strain evidence="3">Liverpool</strain>
    </source>
</reference>
<sequence length="188" mass="20810">MEFVIKEPLCEAAGPSRTEGPETFLEIYLAEEVEAGSDREFSMERAAEAPVPFPIGRSDVDSLGDKRFSEEKPDPSSPSAASTASLDWEAQTLSAVTSPAAGQKYISPFTGNYQEGLSFSLWSWDRTQPTYKPEELWSPWEGFSCDRLSDAPEAKGTKSHYADFLQETQTFIERARKPSALSLHVLCS</sequence>
<evidence type="ECO:0000313" key="4">
    <source>
        <dbReference type="Proteomes" id="UP000007494"/>
    </source>
</evidence>
<dbReference type="OMA" id="SPEPACK"/>
<dbReference type="AlphaFoldDB" id="F0VR15"/>
<evidence type="ECO:0000256" key="1">
    <source>
        <dbReference type="SAM" id="MobiDB-lite"/>
    </source>
</evidence>
<accession>F0VR15</accession>
<reference evidence="4" key="3">
    <citation type="journal article" date="2012" name="PLoS Pathog.">
        <title>Comparative genomics of the apicomplexan parasites Toxoplasma gondii and Neospora caninum: Coccidia differing in host range and transmission strategy.</title>
        <authorList>
            <person name="Reid A.J."/>
            <person name="Vermont S.J."/>
            <person name="Cotton J.A."/>
            <person name="Harris D."/>
            <person name="Hill-Cawthorne G.A."/>
            <person name="Konen-Waisman S."/>
            <person name="Latham S.M."/>
            <person name="Mourier T."/>
            <person name="Norton R."/>
            <person name="Quail M.A."/>
            <person name="Sanders M."/>
            <person name="Shanmugam D."/>
            <person name="Sohal A."/>
            <person name="Wasmuth J.D."/>
            <person name="Brunk B."/>
            <person name="Grigg M.E."/>
            <person name="Howard J.C."/>
            <person name="Parkinson J."/>
            <person name="Roos D.S."/>
            <person name="Trees A.J."/>
            <person name="Berriman M."/>
            <person name="Pain A."/>
            <person name="Wastling J.M."/>
        </authorList>
    </citation>
    <scope>NUCLEOTIDE SEQUENCE [LARGE SCALE GENOMIC DNA]</scope>
    <source>
        <strain evidence="4">Liverpool</strain>
    </source>
</reference>
<gene>
    <name evidence="3" type="ORF">BN1204_065880</name>
    <name evidence="2" type="ORF">NCLIV_065880</name>
</gene>
<dbReference type="VEuPathDB" id="ToxoDB:NCLIV_065880"/>
<proteinExistence type="predicted"/>
<dbReference type="eggNOG" id="ENOG502R0H3">
    <property type="taxonomic scope" value="Eukaryota"/>
</dbReference>
<evidence type="ECO:0000313" key="2">
    <source>
        <dbReference type="EMBL" id="CBZ56162.1"/>
    </source>
</evidence>
<organism evidence="2 4">
    <name type="scientific">Neospora caninum (strain Liverpool)</name>
    <dbReference type="NCBI Taxonomy" id="572307"/>
    <lineage>
        <taxon>Eukaryota</taxon>
        <taxon>Sar</taxon>
        <taxon>Alveolata</taxon>
        <taxon>Apicomplexa</taxon>
        <taxon>Conoidasida</taxon>
        <taxon>Coccidia</taxon>
        <taxon>Eucoccidiorida</taxon>
        <taxon>Eimeriorina</taxon>
        <taxon>Sarcocystidae</taxon>
        <taxon>Neospora</taxon>
    </lineage>
</organism>
<dbReference type="EMBL" id="FR823393">
    <property type="protein sequence ID" value="CBZ56162.1"/>
    <property type="molecule type" value="Genomic_DNA"/>
</dbReference>
<dbReference type="Proteomes" id="UP000007494">
    <property type="component" value="Chromosome XII"/>
</dbReference>
<reference evidence="2" key="1">
    <citation type="submission" date="2011-02" db="EMBL/GenBank/DDBJ databases">
        <authorList>
            <person name="Aslett M."/>
        </authorList>
    </citation>
    <scope>NUCLEOTIDE SEQUENCE</scope>
    <source>
        <strain evidence="2">Liverpool</strain>
    </source>
</reference>
<dbReference type="GeneID" id="13445385"/>
<dbReference type="RefSeq" id="XP_003886188.1">
    <property type="nucleotide sequence ID" value="XM_003886139.1"/>
</dbReference>
<feature type="compositionally biased region" description="Basic and acidic residues" evidence="1">
    <location>
        <begin position="58"/>
        <end position="74"/>
    </location>
</feature>
<name>F0VR15_NEOCL</name>
<evidence type="ECO:0000313" key="3">
    <source>
        <dbReference type="EMBL" id="CEL70919.1"/>
    </source>
</evidence>
<protein>
    <submittedName>
        <fullName evidence="2">Uncharacterized protein</fullName>
    </submittedName>
</protein>
<dbReference type="OrthoDB" id="330292at2759"/>
<reference evidence="2" key="2">
    <citation type="submission" date="2011-03" db="EMBL/GenBank/DDBJ databases">
        <title>Comparative genomics and transcriptomics of Neospora caninum and Toxoplasma gondii.</title>
        <authorList>
            <person name="Reid A.J."/>
            <person name="Sohal A."/>
            <person name="Harris D."/>
            <person name="Quail M."/>
            <person name="Sanders M."/>
            <person name="Berriman M."/>
            <person name="Wastling J.M."/>
            <person name="Pain A."/>
        </authorList>
    </citation>
    <scope>NUCLEOTIDE SEQUENCE</scope>
    <source>
        <strain evidence="2">Liverpool</strain>
    </source>
</reference>
<dbReference type="EMBL" id="LN714487">
    <property type="protein sequence ID" value="CEL70919.1"/>
    <property type="molecule type" value="Genomic_DNA"/>
</dbReference>
<keyword evidence="4" id="KW-1185">Reference proteome</keyword>
<feature type="region of interest" description="Disordered" evidence="1">
    <location>
        <begin position="46"/>
        <end position="85"/>
    </location>
</feature>